<accession>A0A937G032</accession>
<evidence type="ECO:0000256" key="2">
    <source>
        <dbReference type="ARBA" id="ARBA00022679"/>
    </source>
</evidence>
<evidence type="ECO:0000313" key="4">
    <source>
        <dbReference type="Proteomes" id="UP000614216"/>
    </source>
</evidence>
<proteinExistence type="predicted"/>
<reference evidence="3" key="1">
    <citation type="submission" date="2021-01" db="EMBL/GenBank/DDBJ databases">
        <title>Fulvivirga kasyanovii gen. nov., sp nov., a novel member of the phylum Bacteroidetes isolated from seawater in a mussel farm.</title>
        <authorList>
            <person name="Zhao L.-H."/>
            <person name="Wang Z.-J."/>
        </authorList>
    </citation>
    <scope>NUCLEOTIDE SEQUENCE</scope>
    <source>
        <strain evidence="3">29W222</strain>
    </source>
</reference>
<dbReference type="GO" id="GO:0008713">
    <property type="term" value="F:ADP-heptose-lipopolysaccharide heptosyltransferase activity"/>
    <property type="evidence" value="ECO:0007669"/>
    <property type="project" value="TreeGrafter"/>
</dbReference>
<dbReference type="InterPro" id="IPR002201">
    <property type="entry name" value="Glyco_trans_9"/>
</dbReference>
<organism evidence="3 4">
    <name type="scientific">Fulvivirga marina</name>
    <dbReference type="NCBI Taxonomy" id="2494733"/>
    <lineage>
        <taxon>Bacteria</taxon>
        <taxon>Pseudomonadati</taxon>
        <taxon>Bacteroidota</taxon>
        <taxon>Cytophagia</taxon>
        <taxon>Cytophagales</taxon>
        <taxon>Fulvivirgaceae</taxon>
        <taxon>Fulvivirga</taxon>
    </lineage>
</organism>
<keyword evidence="1" id="KW-0328">Glycosyltransferase</keyword>
<keyword evidence="2" id="KW-0808">Transferase</keyword>
<comment type="caution">
    <text evidence="3">The sequence shown here is derived from an EMBL/GenBank/DDBJ whole genome shotgun (WGS) entry which is preliminary data.</text>
</comment>
<evidence type="ECO:0000313" key="3">
    <source>
        <dbReference type="EMBL" id="MBL6449335.1"/>
    </source>
</evidence>
<dbReference type="RefSeq" id="WP_202858864.1">
    <property type="nucleotide sequence ID" value="NZ_JAEUGD010000066.1"/>
</dbReference>
<dbReference type="SUPFAM" id="SSF53756">
    <property type="entry name" value="UDP-Glycosyltransferase/glycogen phosphorylase"/>
    <property type="match status" value="1"/>
</dbReference>
<dbReference type="PANTHER" id="PTHR30160:SF7">
    <property type="entry name" value="ADP-HEPTOSE--LPS HEPTOSYLTRANSFERASE 2"/>
    <property type="match status" value="1"/>
</dbReference>
<protein>
    <submittedName>
        <fullName evidence="3">Glycosyltransferase family 9 protein</fullName>
    </submittedName>
</protein>
<dbReference type="PANTHER" id="PTHR30160">
    <property type="entry name" value="TETRAACYLDISACCHARIDE 4'-KINASE-RELATED"/>
    <property type="match status" value="1"/>
</dbReference>
<dbReference type="GO" id="GO:0009244">
    <property type="term" value="P:lipopolysaccharide core region biosynthetic process"/>
    <property type="evidence" value="ECO:0007669"/>
    <property type="project" value="TreeGrafter"/>
</dbReference>
<dbReference type="Pfam" id="PF01075">
    <property type="entry name" value="Glyco_transf_9"/>
    <property type="match status" value="1"/>
</dbReference>
<gene>
    <name evidence="3" type="ORF">JMN32_23695</name>
</gene>
<dbReference type="GO" id="GO:0005829">
    <property type="term" value="C:cytosol"/>
    <property type="evidence" value="ECO:0007669"/>
    <property type="project" value="TreeGrafter"/>
</dbReference>
<name>A0A937G032_9BACT</name>
<dbReference type="InterPro" id="IPR051199">
    <property type="entry name" value="LPS_LOS_Heptosyltrfase"/>
</dbReference>
<dbReference type="AlphaFoldDB" id="A0A937G032"/>
<dbReference type="EMBL" id="JAEUGD010000066">
    <property type="protein sequence ID" value="MBL6449335.1"/>
    <property type="molecule type" value="Genomic_DNA"/>
</dbReference>
<dbReference type="Gene3D" id="3.40.50.2000">
    <property type="entry name" value="Glycogen Phosphorylase B"/>
    <property type="match status" value="2"/>
</dbReference>
<keyword evidence="4" id="KW-1185">Reference proteome</keyword>
<dbReference type="CDD" id="cd03789">
    <property type="entry name" value="GT9_LPS_heptosyltransferase"/>
    <property type="match status" value="1"/>
</dbReference>
<evidence type="ECO:0000256" key="1">
    <source>
        <dbReference type="ARBA" id="ARBA00022676"/>
    </source>
</evidence>
<dbReference type="Proteomes" id="UP000614216">
    <property type="component" value="Unassembled WGS sequence"/>
</dbReference>
<sequence>MEKKKSELVLVSWGGIGDAIVCTPTLRELKRQDPKRKIILYHLGPKHYSVFKHNPYIDSLRSLKTRTLMKHPVHFYKYLHKRKHRETYTYLFFQPVAPTHIYRKSVKNIVADIFDLKLEDDKVEIFLTEEEERNAKERLSLFKTPVIVHVHSRSSQNHHWELEKWNALVESLPEYDFIQVGNTDEQKVEGAIDWRGKSTLREAFALLKYASSFVGVDSSLSHVTNAFGTKGVVLFGDSTPVFWGHDNNLNIYKGVSCSPCFYYLFKNKCIYNHECMDMISVDEVRQALIKQVGRADQSKIKTAHF</sequence>